<evidence type="ECO:0000313" key="4">
    <source>
        <dbReference type="Proteomes" id="UP001596037"/>
    </source>
</evidence>
<dbReference type="Pfam" id="PF12779">
    <property type="entry name" value="WXXGXW"/>
    <property type="match status" value="1"/>
</dbReference>
<feature type="compositionally biased region" description="Basic and acidic residues" evidence="1">
    <location>
        <begin position="129"/>
        <end position="144"/>
    </location>
</feature>
<dbReference type="InterPro" id="IPR024447">
    <property type="entry name" value="YXWGXW_rpt"/>
</dbReference>
<keyword evidence="4" id="KW-1185">Reference proteome</keyword>
<evidence type="ECO:0008006" key="5">
    <source>
        <dbReference type="Google" id="ProtNLM"/>
    </source>
</evidence>
<evidence type="ECO:0000256" key="1">
    <source>
        <dbReference type="SAM" id="MobiDB-lite"/>
    </source>
</evidence>
<dbReference type="EMBL" id="JBHSMF010000006">
    <property type="protein sequence ID" value="MFC5497605.1"/>
    <property type="molecule type" value="Genomic_DNA"/>
</dbReference>
<comment type="caution">
    <text evidence="3">The sequence shown here is derived from an EMBL/GenBank/DDBJ whole genome shotgun (WGS) entry which is preliminary data.</text>
</comment>
<reference evidence="4" key="1">
    <citation type="journal article" date="2019" name="Int. J. Syst. Evol. Microbiol.">
        <title>The Global Catalogue of Microorganisms (GCM) 10K type strain sequencing project: providing services to taxonomists for standard genome sequencing and annotation.</title>
        <authorList>
            <consortium name="The Broad Institute Genomics Platform"/>
            <consortium name="The Broad Institute Genome Sequencing Center for Infectious Disease"/>
            <person name="Wu L."/>
            <person name="Ma J."/>
        </authorList>
    </citation>
    <scope>NUCLEOTIDE SEQUENCE [LARGE SCALE GENOMIC DNA]</scope>
    <source>
        <strain evidence="4">CCUG 57401</strain>
    </source>
</reference>
<protein>
    <recommendedName>
        <fullName evidence="5">BcpO-related WXXGXW repeat protein</fullName>
    </recommendedName>
</protein>
<proteinExistence type="predicted"/>
<gene>
    <name evidence="3" type="ORF">ACFPOE_08680</name>
</gene>
<evidence type="ECO:0000313" key="3">
    <source>
        <dbReference type="EMBL" id="MFC5497605.1"/>
    </source>
</evidence>
<dbReference type="RefSeq" id="WP_376849687.1">
    <property type="nucleotide sequence ID" value="NZ_JBHSMF010000006.1"/>
</dbReference>
<feature type="compositionally biased region" description="Basic and acidic residues" evidence="1">
    <location>
        <begin position="105"/>
        <end position="122"/>
    </location>
</feature>
<name>A0ABW0NCH3_9BURK</name>
<dbReference type="InterPro" id="IPR028974">
    <property type="entry name" value="TSP_type-3_rpt"/>
</dbReference>
<accession>A0ABW0NCH3</accession>
<sequence length="151" mass="17244">MINKTFAVAVLAAAAAGALVPMAASADTYTIVRVAPPAPIVETVPAARHGWVWAPGYYDYRDNQYVWVQGHWMRERPGHEWREARWVEMGNGQWRRVGGNWERGPYGDRDHDGIPNRYDHYRNHARGPYGDRDGDGVLNKDDRYPNNPNRS</sequence>
<evidence type="ECO:0000256" key="2">
    <source>
        <dbReference type="SAM" id="SignalP"/>
    </source>
</evidence>
<feature type="region of interest" description="Disordered" evidence="1">
    <location>
        <begin position="98"/>
        <end position="151"/>
    </location>
</feature>
<organism evidence="3 4">
    <name type="scientific">Caenimonas terrae</name>
    <dbReference type="NCBI Taxonomy" id="696074"/>
    <lineage>
        <taxon>Bacteria</taxon>
        <taxon>Pseudomonadati</taxon>
        <taxon>Pseudomonadota</taxon>
        <taxon>Betaproteobacteria</taxon>
        <taxon>Burkholderiales</taxon>
        <taxon>Comamonadaceae</taxon>
        <taxon>Caenimonas</taxon>
    </lineage>
</organism>
<dbReference type="Proteomes" id="UP001596037">
    <property type="component" value="Unassembled WGS sequence"/>
</dbReference>
<keyword evidence="2" id="KW-0732">Signal</keyword>
<feature type="signal peptide" evidence="2">
    <location>
        <begin position="1"/>
        <end position="26"/>
    </location>
</feature>
<dbReference type="SUPFAM" id="SSF103647">
    <property type="entry name" value="TSP type-3 repeat"/>
    <property type="match status" value="1"/>
</dbReference>
<feature type="chain" id="PRO_5046164043" description="BcpO-related WXXGXW repeat protein" evidence="2">
    <location>
        <begin position="27"/>
        <end position="151"/>
    </location>
</feature>